<keyword evidence="5" id="KW-0548">Nucleotidyltransferase</keyword>
<gene>
    <name evidence="12" type="ORF">A3Q56_00791</name>
</gene>
<dbReference type="SUPFAM" id="SSF81891">
    <property type="entry name" value="Poly A polymerase C-terminal region-like"/>
    <property type="match status" value="1"/>
</dbReference>
<dbReference type="GO" id="GO:0001680">
    <property type="term" value="P:tRNA 3'-terminal CCA addition"/>
    <property type="evidence" value="ECO:0007669"/>
    <property type="project" value="TreeGrafter"/>
</dbReference>
<keyword evidence="8" id="KW-0460">Magnesium</keyword>
<dbReference type="PANTHER" id="PTHR46173:SF1">
    <property type="entry name" value="CCA TRNA NUCLEOTIDYLTRANSFERASE 1, MITOCHONDRIAL"/>
    <property type="match status" value="1"/>
</dbReference>
<reference evidence="12 13" key="1">
    <citation type="submission" date="2016-04" db="EMBL/GenBank/DDBJ databases">
        <title>The genome of Intoshia linei affirms orthonectids as highly simplified spiralians.</title>
        <authorList>
            <person name="Mikhailov K.V."/>
            <person name="Slusarev G.S."/>
            <person name="Nikitin M.A."/>
            <person name="Logacheva M.D."/>
            <person name="Penin A."/>
            <person name="Aleoshin V."/>
            <person name="Panchin Y.V."/>
        </authorList>
    </citation>
    <scope>NUCLEOTIDE SEQUENCE [LARGE SCALE GENOMIC DNA]</scope>
    <source>
        <strain evidence="12">Intl2013</strain>
        <tissue evidence="12">Whole animal</tissue>
    </source>
</reference>
<accession>A0A177BB69</accession>
<evidence type="ECO:0000259" key="10">
    <source>
        <dbReference type="Pfam" id="PF01743"/>
    </source>
</evidence>
<evidence type="ECO:0008006" key="14">
    <source>
        <dbReference type="Google" id="ProtNLM"/>
    </source>
</evidence>
<keyword evidence="6" id="KW-0479">Metal-binding</keyword>
<dbReference type="GO" id="GO:1990180">
    <property type="term" value="P:mitochondrial tRNA 3'-end processing"/>
    <property type="evidence" value="ECO:0007669"/>
    <property type="project" value="TreeGrafter"/>
</dbReference>
<dbReference type="GO" id="GO:0000049">
    <property type="term" value="F:tRNA binding"/>
    <property type="evidence" value="ECO:0007669"/>
    <property type="project" value="TreeGrafter"/>
</dbReference>
<evidence type="ECO:0000256" key="2">
    <source>
        <dbReference type="ARBA" id="ARBA00007265"/>
    </source>
</evidence>
<sequence>MFYTRSRLTNLIFHKVSLFSKLCYFVKFSSKPHFIPKQQHIFKQTDIYIMYKENLGDKSFKIKNVAQLISFKSMITNELLEIKQIFHDNNFQLKVAGGAVRDLLVSNSTPHDLDFATTATPAEMVEMFNKLNIRMFNFNGEKHGTVTIRYKEKNYEITTLRIDRLTDGRHAKVEFITDWYYDALRRDLTVNSLFLDFDGNIHDYFNGIQDIEDKNIQFVGNPNSRIQEDYLRIFRYFRFFYRLCDGENHNKESIEAINDNRSGIERVSGERIYREIKLILSGKRWTDCLIKMHECELFKYIGLPNVNLSHFKKVSKTLPSNKIMEITKLVCLFDSIDQVEIFRNRCKISNFEYKLLCFIIESKLTFFQVPEETQIKIAKNYLVDDSNETSRKMIQQTLLFYGNTQIHIIDEWKIPKFPVTGTMLLNKNVKKGPFVKSALDELKKIWKDENFLSTSDKLLQQLNPQYIIK</sequence>
<dbReference type="InterPro" id="IPR050264">
    <property type="entry name" value="Bact_CCA-adding_enz_type3_sf"/>
</dbReference>
<evidence type="ECO:0000256" key="7">
    <source>
        <dbReference type="ARBA" id="ARBA00022741"/>
    </source>
</evidence>
<dbReference type="InterPro" id="IPR032828">
    <property type="entry name" value="PolyA_RNA-bd"/>
</dbReference>
<name>A0A177BB69_9BILA</name>
<dbReference type="Pfam" id="PF12627">
    <property type="entry name" value="PolyA_pol_RNAbd"/>
    <property type="match status" value="1"/>
</dbReference>
<evidence type="ECO:0000256" key="1">
    <source>
        <dbReference type="ARBA" id="ARBA00001946"/>
    </source>
</evidence>
<dbReference type="GO" id="GO:0016779">
    <property type="term" value="F:nucleotidyltransferase activity"/>
    <property type="evidence" value="ECO:0007669"/>
    <property type="project" value="UniProtKB-KW"/>
</dbReference>
<dbReference type="GO" id="GO:0046872">
    <property type="term" value="F:metal ion binding"/>
    <property type="evidence" value="ECO:0007669"/>
    <property type="project" value="UniProtKB-KW"/>
</dbReference>
<comment type="cofactor">
    <cofactor evidence="1">
        <name>Mg(2+)</name>
        <dbReference type="ChEBI" id="CHEBI:18420"/>
    </cofactor>
</comment>
<feature type="domain" description="tRNA nucleotidyltransferase/poly(A) polymerase RNA and SrmB- binding" evidence="11">
    <location>
        <begin position="251"/>
        <end position="301"/>
    </location>
</feature>
<keyword evidence="7" id="KW-0547">Nucleotide-binding</keyword>
<evidence type="ECO:0000256" key="4">
    <source>
        <dbReference type="ARBA" id="ARBA00022694"/>
    </source>
</evidence>
<proteinExistence type="inferred from homology"/>
<evidence type="ECO:0000256" key="9">
    <source>
        <dbReference type="RuleBase" id="RU003953"/>
    </source>
</evidence>
<comment type="caution">
    <text evidence="12">The sequence shown here is derived from an EMBL/GenBank/DDBJ whole genome shotgun (WGS) entry which is preliminary data.</text>
</comment>
<evidence type="ECO:0000313" key="12">
    <source>
        <dbReference type="EMBL" id="OAF71445.1"/>
    </source>
</evidence>
<dbReference type="InterPro" id="IPR043519">
    <property type="entry name" value="NT_sf"/>
</dbReference>
<organism evidence="12 13">
    <name type="scientific">Intoshia linei</name>
    <dbReference type="NCBI Taxonomy" id="1819745"/>
    <lineage>
        <taxon>Eukaryota</taxon>
        <taxon>Metazoa</taxon>
        <taxon>Spiralia</taxon>
        <taxon>Lophotrochozoa</taxon>
        <taxon>Mesozoa</taxon>
        <taxon>Orthonectida</taxon>
        <taxon>Rhopaluridae</taxon>
        <taxon>Intoshia</taxon>
    </lineage>
</organism>
<keyword evidence="3 9" id="KW-0808">Transferase</keyword>
<dbReference type="GO" id="GO:0005739">
    <property type="term" value="C:mitochondrion"/>
    <property type="evidence" value="ECO:0007669"/>
    <property type="project" value="TreeGrafter"/>
</dbReference>
<evidence type="ECO:0000256" key="6">
    <source>
        <dbReference type="ARBA" id="ARBA00022723"/>
    </source>
</evidence>
<evidence type="ECO:0000313" key="13">
    <source>
        <dbReference type="Proteomes" id="UP000078046"/>
    </source>
</evidence>
<keyword evidence="4" id="KW-0819">tRNA processing</keyword>
<dbReference type="PANTHER" id="PTHR46173">
    <property type="entry name" value="CCA TRNA NUCLEOTIDYLTRANSFERASE 1, MITOCHONDRIAL"/>
    <property type="match status" value="1"/>
</dbReference>
<dbReference type="Gene3D" id="3.30.460.10">
    <property type="entry name" value="Beta Polymerase, domain 2"/>
    <property type="match status" value="1"/>
</dbReference>
<dbReference type="Pfam" id="PF01743">
    <property type="entry name" value="PolyA_pol"/>
    <property type="match status" value="1"/>
</dbReference>
<comment type="similarity">
    <text evidence="2 9">Belongs to the tRNA nucleotidyltransferase/poly(A) polymerase family.</text>
</comment>
<protein>
    <recommendedName>
        <fullName evidence="14">CCA tRNA nucleotidyltransferase 1, mitochondrial</fullName>
    </recommendedName>
</protein>
<dbReference type="GO" id="GO:0000166">
    <property type="term" value="F:nucleotide binding"/>
    <property type="evidence" value="ECO:0007669"/>
    <property type="project" value="UniProtKB-KW"/>
</dbReference>
<evidence type="ECO:0000259" key="11">
    <source>
        <dbReference type="Pfam" id="PF12627"/>
    </source>
</evidence>
<dbReference type="InterPro" id="IPR002646">
    <property type="entry name" value="PolA_pol_head_dom"/>
</dbReference>
<dbReference type="CDD" id="cd05398">
    <property type="entry name" value="NT_ClassII-CCAase"/>
    <property type="match status" value="1"/>
</dbReference>
<keyword evidence="13" id="KW-1185">Reference proteome</keyword>
<dbReference type="SUPFAM" id="SSF81301">
    <property type="entry name" value="Nucleotidyltransferase"/>
    <property type="match status" value="1"/>
</dbReference>
<dbReference type="EMBL" id="LWCA01000051">
    <property type="protein sequence ID" value="OAF71445.1"/>
    <property type="molecule type" value="Genomic_DNA"/>
</dbReference>
<feature type="domain" description="Poly A polymerase head" evidence="10">
    <location>
        <begin position="95"/>
        <end position="216"/>
    </location>
</feature>
<dbReference type="Proteomes" id="UP000078046">
    <property type="component" value="Unassembled WGS sequence"/>
</dbReference>
<evidence type="ECO:0000256" key="8">
    <source>
        <dbReference type="ARBA" id="ARBA00022842"/>
    </source>
</evidence>
<evidence type="ECO:0000256" key="5">
    <source>
        <dbReference type="ARBA" id="ARBA00022695"/>
    </source>
</evidence>
<dbReference type="AlphaFoldDB" id="A0A177BB69"/>
<evidence type="ECO:0000256" key="3">
    <source>
        <dbReference type="ARBA" id="ARBA00022679"/>
    </source>
</evidence>
<dbReference type="Gene3D" id="1.10.3090.10">
    <property type="entry name" value="cca-adding enzyme, domain 2"/>
    <property type="match status" value="1"/>
</dbReference>
<dbReference type="OrthoDB" id="445712at2759"/>
<keyword evidence="9" id="KW-0694">RNA-binding</keyword>